<dbReference type="Gene3D" id="3.30.530.20">
    <property type="match status" value="1"/>
</dbReference>
<sequence>GVFKLAASTLIDAPIEDVWKVLLDFPSYNEWNAFVRNQTITDSNKTPLADQQTALPGHYINIFVHLPPTLSSPSFPSFLHSSSAFGRITTVDHTSHRAAWVLVSPLPKFLLTSERWQTLTVEEETGKTRYETVEVFGGVFAYFVKWLLQGALQQGFEAMAEGLKKRSE</sequence>
<evidence type="ECO:0000313" key="1">
    <source>
        <dbReference type="EMBL" id="KIL65397.1"/>
    </source>
</evidence>
<proteinExistence type="predicted"/>
<dbReference type="AlphaFoldDB" id="A0A0C2WUE1"/>
<dbReference type="Proteomes" id="UP000054549">
    <property type="component" value="Unassembled WGS sequence"/>
</dbReference>
<dbReference type="OrthoDB" id="509124at2759"/>
<feature type="non-terminal residue" evidence="1">
    <location>
        <position position="1"/>
    </location>
</feature>
<keyword evidence="2" id="KW-1185">Reference proteome</keyword>
<dbReference type="PANTHER" id="PTHR36166:SF1">
    <property type="entry name" value="SRPBCC DOMAIN-CONTAINING PROTEIN"/>
    <property type="match status" value="1"/>
</dbReference>
<dbReference type="HOGENOM" id="CLU_069867_4_0_1"/>
<gene>
    <name evidence="1" type="ORF">M378DRAFT_43210</name>
</gene>
<organism evidence="1 2">
    <name type="scientific">Amanita muscaria (strain Koide BX008)</name>
    <dbReference type="NCBI Taxonomy" id="946122"/>
    <lineage>
        <taxon>Eukaryota</taxon>
        <taxon>Fungi</taxon>
        <taxon>Dikarya</taxon>
        <taxon>Basidiomycota</taxon>
        <taxon>Agaricomycotina</taxon>
        <taxon>Agaricomycetes</taxon>
        <taxon>Agaricomycetidae</taxon>
        <taxon>Agaricales</taxon>
        <taxon>Pluteineae</taxon>
        <taxon>Amanitaceae</taxon>
        <taxon>Amanita</taxon>
    </lineage>
</organism>
<name>A0A0C2WUE1_AMAMK</name>
<dbReference type="SUPFAM" id="SSF55961">
    <property type="entry name" value="Bet v1-like"/>
    <property type="match status" value="1"/>
</dbReference>
<dbReference type="PANTHER" id="PTHR36166">
    <property type="entry name" value="CHROMOSOME 9, WHOLE GENOME SHOTGUN SEQUENCE"/>
    <property type="match status" value="1"/>
</dbReference>
<dbReference type="EMBL" id="KN818242">
    <property type="protein sequence ID" value="KIL65397.1"/>
    <property type="molecule type" value="Genomic_DNA"/>
</dbReference>
<dbReference type="CDD" id="cd07822">
    <property type="entry name" value="SRPBCC_4"/>
    <property type="match status" value="1"/>
</dbReference>
<feature type="non-terminal residue" evidence="1">
    <location>
        <position position="168"/>
    </location>
</feature>
<evidence type="ECO:0008006" key="3">
    <source>
        <dbReference type="Google" id="ProtNLM"/>
    </source>
</evidence>
<dbReference type="InParanoid" id="A0A0C2WUE1"/>
<protein>
    <recommendedName>
        <fullName evidence="3">Coenzyme Q-binding protein COQ10 START domain-containing protein</fullName>
    </recommendedName>
</protein>
<evidence type="ECO:0000313" key="2">
    <source>
        <dbReference type="Proteomes" id="UP000054549"/>
    </source>
</evidence>
<accession>A0A0C2WUE1</accession>
<reference evidence="1 2" key="1">
    <citation type="submission" date="2014-04" db="EMBL/GenBank/DDBJ databases">
        <title>Evolutionary Origins and Diversification of the Mycorrhizal Mutualists.</title>
        <authorList>
            <consortium name="DOE Joint Genome Institute"/>
            <consortium name="Mycorrhizal Genomics Consortium"/>
            <person name="Kohler A."/>
            <person name="Kuo A."/>
            <person name="Nagy L.G."/>
            <person name="Floudas D."/>
            <person name="Copeland A."/>
            <person name="Barry K.W."/>
            <person name="Cichocki N."/>
            <person name="Veneault-Fourrey C."/>
            <person name="LaButti K."/>
            <person name="Lindquist E.A."/>
            <person name="Lipzen A."/>
            <person name="Lundell T."/>
            <person name="Morin E."/>
            <person name="Murat C."/>
            <person name="Riley R."/>
            <person name="Ohm R."/>
            <person name="Sun H."/>
            <person name="Tunlid A."/>
            <person name="Henrissat B."/>
            <person name="Grigoriev I.V."/>
            <person name="Hibbett D.S."/>
            <person name="Martin F."/>
        </authorList>
    </citation>
    <scope>NUCLEOTIDE SEQUENCE [LARGE SCALE GENOMIC DNA]</scope>
    <source>
        <strain evidence="1 2">Koide BX008</strain>
    </source>
</reference>
<dbReference type="InterPro" id="IPR023393">
    <property type="entry name" value="START-like_dom_sf"/>
</dbReference>